<dbReference type="Pfam" id="PF14748">
    <property type="entry name" value="P5CR_dimer"/>
    <property type="match status" value="1"/>
</dbReference>
<dbReference type="PROSITE" id="PS00521">
    <property type="entry name" value="P5CR"/>
    <property type="match status" value="1"/>
</dbReference>
<dbReference type="HAMAP" id="MF_01925">
    <property type="entry name" value="P5C_reductase"/>
    <property type="match status" value="1"/>
</dbReference>
<evidence type="ECO:0000313" key="8">
    <source>
        <dbReference type="Proteomes" id="UP001231941"/>
    </source>
</evidence>
<sequence>MLHNKKVAFLGAGSMAEAMISGIIHANKLPSHHIIVTNHSNEQKLHSMTARYGIQGRVKEEVAFDEIDILVLAMKPKDAEAALLFIKDKIRSDQVVISVMAGISTSYIEDRLNKKQQVVRAMPNTSSMVRESATGMSIGTYVSETMAYLCKELLGCFGEVYTIEEDQMDLFTGIAGSGPAYFYYLIEHIEQTAIAGGIDEETARQISIQTMLGASKMMDEQAESPSKLRKNVTSPNGTTAAGLQALQKYGGGKAISQAIQSAAKRSRELNKEKILEVAGTS</sequence>
<keyword evidence="2 4" id="KW-0521">NADP</keyword>
<dbReference type="NCBIfam" id="TIGR00112">
    <property type="entry name" value="proC"/>
    <property type="match status" value="1"/>
</dbReference>
<comment type="caution">
    <text evidence="7">The sequence shown here is derived from an EMBL/GenBank/DDBJ whole genome shotgun (WGS) entry which is preliminary data.</text>
</comment>
<evidence type="ECO:0000256" key="3">
    <source>
        <dbReference type="NCBIfam" id="TIGR00112"/>
    </source>
</evidence>
<keyword evidence="2" id="KW-0963">Cytoplasm</keyword>
<dbReference type="InterPro" id="IPR053790">
    <property type="entry name" value="P5CR-like_CS"/>
</dbReference>
<comment type="subcellular location">
    <subcellularLocation>
        <location evidence="2">Cytoplasm</location>
    </subcellularLocation>
</comment>
<comment type="similarity">
    <text evidence="1 2 4">Belongs to the pyrroline-5-carboxylate reductase family.</text>
</comment>
<comment type="catalytic activity">
    <reaction evidence="2 4">
        <text>L-proline + NADP(+) = (S)-1-pyrroline-5-carboxylate + NADPH + 2 H(+)</text>
        <dbReference type="Rhea" id="RHEA:14109"/>
        <dbReference type="ChEBI" id="CHEBI:15378"/>
        <dbReference type="ChEBI" id="CHEBI:17388"/>
        <dbReference type="ChEBI" id="CHEBI:57783"/>
        <dbReference type="ChEBI" id="CHEBI:58349"/>
        <dbReference type="ChEBI" id="CHEBI:60039"/>
        <dbReference type="EC" id="1.5.1.2"/>
    </reaction>
</comment>
<keyword evidence="2 4" id="KW-0641">Proline biosynthesis</keyword>
<keyword evidence="2 4" id="KW-0028">Amino-acid biosynthesis</keyword>
<dbReference type="Gene3D" id="1.10.3730.10">
    <property type="entry name" value="ProC C-terminal domain-like"/>
    <property type="match status" value="1"/>
</dbReference>
<evidence type="ECO:0000259" key="5">
    <source>
        <dbReference type="Pfam" id="PF03807"/>
    </source>
</evidence>
<dbReference type="Gene3D" id="3.40.50.720">
    <property type="entry name" value="NAD(P)-binding Rossmann-like Domain"/>
    <property type="match status" value="1"/>
</dbReference>
<dbReference type="EMBL" id="JAVAMP010000013">
    <property type="protein sequence ID" value="MDP5276291.1"/>
    <property type="molecule type" value="Genomic_DNA"/>
</dbReference>
<evidence type="ECO:0000256" key="4">
    <source>
        <dbReference type="RuleBase" id="RU003903"/>
    </source>
</evidence>
<dbReference type="InterPro" id="IPR008927">
    <property type="entry name" value="6-PGluconate_DH-like_C_sf"/>
</dbReference>
<dbReference type="Proteomes" id="UP001231941">
    <property type="component" value="Unassembled WGS sequence"/>
</dbReference>
<dbReference type="EC" id="1.5.1.2" evidence="2 3"/>
<evidence type="ECO:0000256" key="2">
    <source>
        <dbReference type="HAMAP-Rule" id="MF_01925"/>
    </source>
</evidence>
<dbReference type="InterPro" id="IPR000304">
    <property type="entry name" value="Pyrroline-COOH_reductase"/>
</dbReference>
<organism evidence="7 8">
    <name type="scientific">Chengkuizengella axinellae</name>
    <dbReference type="NCBI Taxonomy" id="3064388"/>
    <lineage>
        <taxon>Bacteria</taxon>
        <taxon>Bacillati</taxon>
        <taxon>Bacillota</taxon>
        <taxon>Bacilli</taxon>
        <taxon>Bacillales</taxon>
        <taxon>Paenibacillaceae</taxon>
        <taxon>Chengkuizengella</taxon>
    </lineage>
</organism>
<proteinExistence type="inferred from homology"/>
<dbReference type="PIRSF" id="PIRSF000193">
    <property type="entry name" value="Pyrrol-5-carb_rd"/>
    <property type="match status" value="1"/>
</dbReference>
<dbReference type="RefSeq" id="WP_305993601.1">
    <property type="nucleotide sequence ID" value="NZ_JAVAMP010000013.1"/>
</dbReference>
<dbReference type="InterPro" id="IPR036291">
    <property type="entry name" value="NAD(P)-bd_dom_sf"/>
</dbReference>
<keyword evidence="8" id="KW-1185">Reference proteome</keyword>
<comment type="pathway">
    <text evidence="2 4">Amino-acid biosynthesis; L-proline biosynthesis; L-proline from L-glutamate 5-semialdehyde: step 1/1.</text>
</comment>
<dbReference type="InterPro" id="IPR029036">
    <property type="entry name" value="P5CR_dimer"/>
</dbReference>
<evidence type="ECO:0000313" key="7">
    <source>
        <dbReference type="EMBL" id="MDP5276291.1"/>
    </source>
</evidence>
<protein>
    <recommendedName>
        <fullName evidence="2 3">Pyrroline-5-carboxylate reductase</fullName>
        <shortName evidence="2">P5C reductase</shortName>
        <shortName evidence="2">P5CR</shortName>
        <ecNumber evidence="2 3">1.5.1.2</ecNumber>
    </recommendedName>
    <alternativeName>
        <fullName evidence="2">PCA reductase</fullName>
    </alternativeName>
</protein>
<dbReference type="SUPFAM" id="SSF48179">
    <property type="entry name" value="6-phosphogluconate dehydrogenase C-terminal domain-like"/>
    <property type="match status" value="1"/>
</dbReference>
<accession>A0ABT9J3V7</accession>
<dbReference type="PANTHER" id="PTHR11645:SF49">
    <property type="entry name" value="PYRROLINE-5-CARBOXYLATE REDUCTASE 1"/>
    <property type="match status" value="1"/>
</dbReference>
<comment type="catalytic activity">
    <reaction evidence="2">
        <text>L-proline + NAD(+) = (S)-1-pyrroline-5-carboxylate + NADH + 2 H(+)</text>
        <dbReference type="Rhea" id="RHEA:14105"/>
        <dbReference type="ChEBI" id="CHEBI:15378"/>
        <dbReference type="ChEBI" id="CHEBI:17388"/>
        <dbReference type="ChEBI" id="CHEBI:57540"/>
        <dbReference type="ChEBI" id="CHEBI:57945"/>
        <dbReference type="ChEBI" id="CHEBI:60039"/>
        <dbReference type="EC" id="1.5.1.2"/>
    </reaction>
</comment>
<dbReference type="Pfam" id="PF03807">
    <property type="entry name" value="F420_oxidored"/>
    <property type="match status" value="1"/>
</dbReference>
<dbReference type="GO" id="GO:0004735">
    <property type="term" value="F:pyrroline-5-carboxylate reductase activity"/>
    <property type="evidence" value="ECO:0007669"/>
    <property type="project" value="UniProtKB-EC"/>
</dbReference>
<evidence type="ECO:0000259" key="6">
    <source>
        <dbReference type="Pfam" id="PF14748"/>
    </source>
</evidence>
<dbReference type="PANTHER" id="PTHR11645">
    <property type="entry name" value="PYRROLINE-5-CARBOXYLATE REDUCTASE"/>
    <property type="match status" value="1"/>
</dbReference>
<keyword evidence="2 4" id="KW-0560">Oxidoreductase</keyword>
<comment type="function">
    <text evidence="2">Catalyzes the reduction of 1-pyrroline-5-carboxylate (PCA) to L-proline.</text>
</comment>
<dbReference type="SUPFAM" id="SSF51735">
    <property type="entry name" value="NAD(P)-binding Rossmann-fold domains"/>
    <property type="match status" value="1"/>
</dbReference>
<dbReference type="InterPro" id="IPR028939">
    <property type="entry name" value="P5C_Rdtase_cat_N"/>
</dbReference>
<gene>
    <name evidence="2 7" type="primary">proC</name>
    <name evidence="7" type="ORF">Q5Y73_19520</name>
</gene>
<reference evidence="7 8" key="1">
    <citation type="submission" date="2023-08" db="EMBL/GenBank/DDBJ databases">
        <authorList>
            <person name="Park J.-S."/>
        </authorList>
    </citation>
    <scope>NUCLEOTIDE SEQUENCE [LARGE SCALE GENOMIC DNA]</scope>
    <source>
        <strain evidence="7 8">2205SS18-9</strain>
    </source>
</reference>
<evidence type="ECO:0000256" key="1">
    <source>
        <dbReference type="ARBA" id="ARBA00005525"/>
    </source>
</evidence>
<feature type="domain" description="Pyrroline-5-carboxylate reductase catalytic N-terminal" evidence="5">
    <location>
        <begin position="6"/>
        <end position="102"/>
    </location>
</feature>
<name>A0ABT9J3V7_9BACL</name>
<feature type="domain" description="Pyrroline-5-carboxylate reductase dimerisation" evidence="6">
    <location>
        <begin position="165"/>
        <end position="269"/>
    </location>
</feature>